<comment type="caution">
    <text evidence="18">The sequence shown here is derived from an EMBL/GenBank/DDBJ whole genome shotgun (WGS) entry which is preliminary data.</text>
</comment>
<dbReference type="SMART" id="SM00015">
    <property type="entry name" value="IQ"/>
    <property type="match status" value="3"/>
</dbReference>
<dbReference type="InterPro" id="IPR000048">
    <property type="entry name" value="IQ_motif_EF-hand-BS"/>
</dbReference>
<dbReference type="Gene3D" id="1.20.5.190">
    <property type="match status" value="1"/>
</dbReference>
<dbReference type="InterPro" id="IPR001609">
    <property type="entry name" value="Myosin_head_motor_dom-like"/>
</dbReference>
<keyword evidence="8 11" id="KW-0505">Motor protein</keyword>
<feature type="region of interest" description="Disordered" evidence="13">
    <location>
        <begin position="1599"/>
        <end position="1623"/>
    </location>
</feature>
<evidence type="ECO:0000259" key="14">
    <source>
        <dbReference type="PROSITE" id="PS50002"/>
    </source>
</evidence>
<keyword evidence="12" id="KW-0175">Coiled coil</keyword>
<dbReference type="PROSITE" id="PS50057">
    <property type="entry name" value="FERM_3"/>
    <property type="match status" value="1"/>
</dbReference>
<proteinExistence type="inferred from homology"/>
<dbReference type="Pfam" id="PF00063">
    <property type="entry name" value="Myosin_head"/>
    <property type="match status" value="1"/>
</dbReference>
<dbReference type="Pfam" id="PF07653">
    <property type="entry name" value="SH3_2"/>
    <property type="match status" value="1"/>
</dbReference>
<comment type="similarity">
    <text evidence="2 11">Belongs to the TRAFAC class myosin-kinesin ATPase superfamily. Myosin family.</text>
</comment>
<feature type="region of interest" description="Disordered" evidence="13">
    <location>
        <begin position="1289"/>
        <end position="1310"/>
    </location>
</feature>
<feature type="coiled-coil region" evidence="12">
    <location>
        <begin position="1347"/>
        <end position="1388"/>
    </location>
</feature>
<dbReference type="CDD" id="cd01765">
    <property type="entry name" value="FERM_F0_F1"/>
    <property type="match status" value="1"/>
</dbReference>
<feature type="region of interest" description="Actin-binding" evidence="11">
    <location>
        <begin position="590"/>
        <end position="612"/>
    </location>
</feature>
<dbReference type="SMART" id="SM00326">
    <property type="entry name" value="SH3"/>
    <property type="match status" value="1"/>
</dbReference>
<keyword evidence="3 10" id="KW-0728">SH3 domain</keyword>
<evidence type="ECO:0000259" key="15">
    <source>
        <dbReference type="PROSITE" id="PS50057"/>
    </source>
</evidence>
<dbReference type="Gene3D" id="6.20.240.20">
    <property type="match status" value="1"/>
</dbReference>
<evidence type="ECO:0000256" key="4">
    <source>
        <dbReference type="ARBA" id="ARBA00022490"/>
    </source>
</evidence>
<evidence type="ECO:0000256" key="1">
    <source>
        <dbReference type="ARBA" id="ARBA00004496"/>
    </source>
</evidence>
<dbReference type="InterPro" id="IPR051567">
    <property type="entry name" value="Unconventional_Myosin_ATPase"/>
</dbReference>
<feature type="domain" description="MyTH4" evidence="16">
    <location>
        <begin position="1975"/>
        <end position="2124"/>
    </location>
</feature>
<dbReference type="InterPro" id="IPR011993">
    <property type="entry name" value="PH-like_dom_sf"/>
</dbReference>
<feature type="region of interest" description="Disordered" evidence="13">
    <location>
        <begin position="1408"/>
        <end position="1429"/>
    </location>
</feature>
<dbReference type="Pfam" id="PF00784">
    <property type="entry name" value="MyTH4"/>
    <property type="match status" value="2"/>
</dbReference>
<dbReference type="Gene3D" id="1.20.120.720">
    <property type="entry name" value="Myosin VI head, motor domain, U50 subdomain"/>
    <property type="match status" value="1"/>
</dbReference>
<feature type="region of interest" description="Disordered" evidence="13">
    <location>
        <begin position="1518"/>
        <end position="1537"/>
    </location>
</feature>
<dbReference type="SUPFAM" id="SSF50729">
    <property type="entry name" value="PH domain-like"/>
    <property type="match status" value="1"/>
</dbReference>
<dbReference type="InterPro" id="IPR002404">
    <property type="entry name" value="IRS_PTB"/>
</dbReference>
<dbReference type="PRINTS" id="PR00193">
    <property type="entry name" value="MYOSINHEAVY"/>
</dbReference>
<evidence type="ECO:0000256" key="12">
    <source>
        <dbReference type="SAM" id="Coils"/>
    </source>
</evidence>
<dbReference type="Gene3D" id="1.10.10.820">
    <property type="match status" value="1"/>
</dbReference>
<dbReference type="Pfam" id="PF02174">
    <property type="entry name" value="IRS"/>
    <property type="match status" value="1"/>
</dbReference>
<dbReference type="Pfam" id="PF00612">
    <property type="entry name" value="IQ"/>
    <property type="match status" value="1"/>
</dbReference>
<dbReference type="SMART" id="SM00242">
    <property type="entry name" value="MYSc"/>
    <property type="match status" value="1"/>
</dbReference>
<dbReference type="GO" id="GO:0016459">
    <property type="term" value="C:myosin complex"/>
    <property type="evidence" value="ECO:0007669"/>
    <property type="project" value="UniProtKB-KW"/>
</dbReference>
<dbReference type="InterPro" id="IPR036028">
    <property type="entry name" value="SH3-like_dom_sf"/>
</dbReference>
<dbReference type="PROSITE" id="PS51016">
    <property type="entry name" value="MYTH4"/>
    <property type="match status" value="2"/>
</dbReference>
<feature type="compositionally biased region" description="Low complexity" evidence="13">
    <location>
        <begin position="1601"/>
        <end position="1611"/>
    </location>
</feature>
<dbReference type="GO" id="GO:0005737">
    <property type="term" value="C:cytoplasm"/>
    <property type="evidence" value="ECO:0007669"/>
    <property type="project" value="UniProtKB-SubCell"/>
</dbReference>
<sequence>MMDEEREASIIFSNGENGRQKLTVSHMGEKDDDNGCPDMIHLQQLDEENMLKNLRKRYENELIYTYTGSILVSVNPYKLFNIYGKDKVDEYNKSALTDKPPHLFAIGNAAYERLLKDDKQVVVISGESGAGKTESAKLLMQYLASVDRHSQKDVTQQILEANPLLESFGNAKTTRNDNSSRFGKYIELAYYNCSIMGAKTTEYLLERSRIVTQSPGERNYHIFYEMLSGLSRAEKDNYGLMTAEQYFYLTQSGSCSIASKDDKKDFVELDTALKVLKFTEAEQTTIWRILAAILHLGNISFQRNQNDDRQEQIEIRRMAEVKWISHLLALSQERLTSALTSKVTIARREKMITPFNMDQALDTRDAIAKALYSGLFTWLVDKVNSMVRPNSKRCNGSIALLDIFGFEELTDNSFEQLCINYANERLHFYFNLHIFKIEQAEYAREGIDWKMITFNDNQGIIDLISRKPHGIIHLLDDESNFPQGSDNLFLEKCHFQHATSKYYEKPRVSGPCFNIVHYAGKVTYNVRYFVDKNRDILRNEVIELLIRSRSRIISTMITDWKEKQLDSGKAKFRTLKPKTPTIAAGFHTSLGNLIDAMSKCHPFFVRCVKPNNDKIPMSFDTSVVLDQLRYTGMLETIRIRKEGFSVRIPFDTFIQRYHVILGYNIKSKSARDLSEIIMKKVNAPINTWQIGHHKILMKESTESVIEKAKHLIIIKAIVSIQKIVKGFLERKRYARKVKAIIILQKFTRYHLESQRFNKLRKSTILAQCLWRRRKARRLFTKLKEEDKLRKEKEKKKKQEEKRRLEEQKRKEEEKRRELERKERLAAEERRKKEAERRKERDMQLAKEKQRINERHKRQVDVLQLEIPTKLAYIFSHLQSYKVVHDKVHVKNVRGECELRKDGNLLSLPEDIDSFSFSKYANVYFHDYKWRAKTRPISKAFIQKDETLQDDAVQIFHLVLRYMNDSNLQGIREKILSDYIVQYGLSNSQLRDEILVQIANQTWREKRNLVAERGWLLMAACLSCFQPSSTLAKYLLKYVSDTASEGLDVLCQHKLLHSFNVESTRCYPPTLLEKIATRERCHMALNVTLPTGYTATGHVHSWTTAEELADGILRQRGVSNESSRGWTVALLERHDSFELSGFDYILDAIGEMEVVPFFPYTHAHWLVTTDRSKDPSSSKRDDFLNSPHNVEAARLVELNVPELKEPVPTTPRPPPHPTSYFKYTSSMQSSESLYSSHELVSKKSVLNSHHDKTNPFLSKNSALNIRYVHKDLDAPSEDILASTSRLNRRYAKDRKKDDEDDERSGAPSDMDRWVDNLFEDISTDQDDLNDISLLEKNIRGGGEDATQNDKYTTTAQELQAQLQEQMLQNQILQKQLQNEQIKVEIVKQQLSPTGPLSPVIMSGPLVFNSPPRIRSPPPTSPKPEIIKPTPIKPQVQNGQSFNQVNGHSPSTSKVRGDIVKVGRIQWPPPKEEEKKHTIRVGRLTIDETQEERQSQVKRNISGRGTDMKEKSAILAAKFAQKSPVDPQPPPKKAPQPQPRVIIPAPIAQTPPPAPLIVEAKPVPVKEVEKLVKLEPAPRSTTPVRVVERVIEKRETLEPVRAPSTISPTPSELSEPEEATDLRRQESVKTKLLPPLNAPFLTYVSVPWNLYVRKEVFSPVETLDDPTLEDMIFSQIVRDVYSNSCIRIEKDVKMRMKSKLEGHGVTLRSINGKHKTQLKRYVIDQAREWPFYFCRMFAVKPSRINPDVQLVGVGSNGIVLLTRERDIFEDQLRIIDRFEFDQVIDASVPKPFTVQIHVKNQYIIVYTKRAEKLANMIVAFCIESERDSVWVKAIKNYYTRESTLLSFEKGDLIKLTNRNMQLDKGWLYGSCHGRAGLFPNDHVKSVAGYQLKRAMSPTNNSDIAYDDTISPKYSMMQFANLYFRKESYRYEMKRGDETGSIHGSFKLLNSLKAKNMKKMEDKKKGYKDFNEVEAVSWTPSPIQVSLIKYESPEMNKIALECFIAIMQYMGDYPLDQNMVEIDCVITVLRNCYKTRDIRNEVYCQLAKQTNKNRSTRAGSEVQGWRLMSIVAAFFDCSDKLRPHLLNYLESNQHEPTAQIVLSNLRKTTTYGGRRNVPSRSEIQAITRGRLAKKQTFKLPGTAPVTLSIKSTTVVKDCIEQLCEQLNVFEPVEREEFSIFYVIEKDKRYSPLEENEYIFDITTELQKQNQDFFLLFQRTSWIFDLRLKEAIPLYLDVMYTQSVLDYDDGLLLVTSEPITSETRKHIAKLAALQLLASEKVFLDSSDQVRYLVPMNALHWDDMNPDRWRKMINFYADEYSLDPLQSKKLFLEILSNWSLFGTTFFSAKSVNDPRVQNECLIAINKHGVHFLHSKTHETLVTYSLTKVVAAHHYVSEGKHWLDLRCGDLMQQKITRIQTNQGADISSLIAQYVRIKNKK</sequence>
<dbReference type="GO" id="GO:0003779">
    <property type="term" value="F:actin binding"/>
    <property type="evidence" value="ECO:0007669"/>
    <property type="project" value="UniProtKB-KW"/>
</dbReference>
<dbReference type="InterPro" id="IPR059004">
    <property type="entry name" value="MYO15"/>
</dbReference>
<dbReference type="FunFam" id="1.10.10.820:FF:000001">
    <property type="entry name" value="Myosin heavy chain"/>
    <property type="match status" value="1"/>
</dbReference>
<accession>A0A7I8VA55</accession>
<dbReference type="Gene3D" id="1.20.58.530">
    <property type="match status" value="1"/>
</dbReference>
<dbReference type="InterPro" id="IPR000857">
    <property type="entry name" value="MyTH4_dom"/>
</dbReference>
<dbReference type="PANTHER" id="PTHR22692">
    <property type="entry name" value="MYOSIN VII, XV"/>
    <property type="match status" value="1"/>
</dbReference>
<dbReference type="InterPro" id="IPR036961">
    <property type="entry name" value="Kinesin_motor_dom_sf"/>
</dbReference>
<dbReference type="Gene3D" id="2.30.29.30">
    <property type="entry name" value="Pleckstrin-homology domain (PH domain)/Phosphotyrosine-binding domain (PTB)"/>
    <property type="match status" value="2"/>
</dbReference>
<evidence type="ECO:0000259" key="17">
    <source>
        <dbReference type="PROSITE" id="PS51456"/>
    </source>
</evidence>
<evidence type="ECO:0000313" key="18">
    <source>
        <dbReference type="EMBL" id="CAD5112453.1"/>
    </source>
</evidence>
<dbReference type="InterPro" id="IPR001452">
    <property type="entry name" value="SH3_domain"/>
</dbReference>
<feature type="domain" description="MyTH4" evidence="16">
    <location>
        <begin position="931"/>
        <end position="1077"/>
    </location>
</feature>
<dbReference type="OrthoDB" id="312459at2759"/>
<dbReference type="Gene3D" id="1.25.40.530">
    <property type="entry name" value="MyTH4 domain"/>
    <property type="match status" value="3"/>
</dbReference>
<dbReference type="InterPro" id="IPR027417">
    <property type="entry name" value="P-loop_NTPase"/>
</dbReference>
<evidence type="ECO:0000256" key="11">
    <source>
        <dbReference type="PROSITE-ProRule" id="PRU00782"/>
    </source>
</evidence>
<evidence type="ECO:0000256" key="8">
    <source>
        <dbReference type="ARBA" id="ARBA00023175"/>
    </source>
</evidence>
<evidence type="ECO:0000259" key="16">
    <source>
        <dbReference type="PROSITE" id="PS51016"/>
    </source>
</evidence>
<keyword evidence="7 11" id="KW-0518">Myosin</keyword>
<evidence type="ECO:0000256" key="13">
    <source>
        <dbReference type="SAM" id="MobiDB-lite"/>
    </source>
</evidence>
<protein>
    <submittedName>
        <fullName evidence="18">DgyrCDS1675</fullName>
    </submittedName>
</protein>
<feature type="binding site" evidence="11">
    <location>
        <begin position="126"/>
        <end position="133"/>
    </location>
    <ligand>
        <name>ATP</name>
        <dbReference type="ChEBI" id="CHEBI:30616"/>
    </ligand>
</feature>
<evidence type="ECO:0000256" key="3">
    <source>
        <dbReference type="ARBA" id="ARBA00022443"/>
    </source>
</evidence>
<feature type="domain" description="FERM" evidence="15">
    <location>
        <begin position="2130"/>
        <end position="2434"/>
    </location>
</feature>
<evidence type="ECO:0000256" key="2">
    <source>
        <dbReference type="ARBA" id="ARBA00008314"/>
    </source>
</evidence>
<dbReference type="GO" id="GO:0005524">
    <property type="term" value="F:ATP binding"/>
    <property type="evidence" value="ECO:0007669"/>
    <property type="project" value="UniProtKB-UniRule"/>
</dbReference>
<keyword evidence="4" id="KW-0963">Cytoplasm</keyword>
<keyword evidence="5 11" id="KW-0547">Nucleotide-binding</keyword>
<feature type="domain" description="SH3" evidence="14">
    <location>
        <begin position="1824"/>
        <end position="1886"/>
    </location>
</feature>
<dbReference type="GO" id="GO:0003774">
    <property type="term" value="F:cytoskeletal motor activity"/>
    <property type="evidence" value="ECO:0007669"/>
    <property type="project" value="UniProtKB-UniRule"/>
</dbReference>
<dbReference type="PROSITE" id="PS50002">
    <property type="entry name" value="SH3"/>
    <property type="match status" value="1"/>
</dbReference>
<reference evidence="18 19" key="1">
    <citation type="submission" date="2020-08" db="EMBL/GenBank/DDBJ databases">
        <authorList>
            <person name="Hejnol A."/>
        </authorList>
    </citation>
    <scope>NUCLEOTIDE SEQUENCE [LARGE SCALE GENOMIC DNA]</scope>
</reference>
<name>A0A7I8VA55_9ANNE</name>
<dbReference type="PROSITE" id="PS51456">
    <property type="entry name" value="MYOSIN_MOTOR"/>
    <property type="match status" value="1"/>
</dbReference>
<dbReference type="EMBL" id="CAJFCJ010000002">
    <property type="protein sequence ID" value="CAD5112453.1"/>
    <property type="molecule type" value="Genomic_DNA"/>
</dbReference>
<dbReference type="FunFam" id="3.40.850.10:FF:000008">
    <property type="entry name" value="Putative unconventional myosin-IXa"/>
    <property type="match status" value="1"/>
</dbReference>
<dbReference type="GO" id="GO:0120025">
    <property type="term" value="C:plasma membrane bounded cell projection"/>
    <property type="evidence" value="ECO:0007669"/>
    <property type="project" value="UniProtKB-ARBA"/>
</dbReference>
<comment type="subcellular location">
    <subcellularLocation>
        <location evidence="1">Cytoplasm</location>
    </subcellularLocation>
</comment>
<gene>
    <name evidence="18" type="ORF">DGYR_LOCUS1589</name>
</gene>
<dbReference type="InterPro" id="IPR019749">
    <property type="entry name" value="Band_41_domain"/>
</dbReference>
<feature type="region of interest" description="Disordered" evidence="13">
    <location>
        <begin position="789"/>
        <end position="850"/>
    </location>
</feature>
<dbReference type="Proteomes" id="UP000549394">
    <property type="component" value="Unassembled WGS sequence"/>
</dbReference>
<dbReference type="Pfam" id="PF26570">
    <property type="entry name" value="MYO15"/>
    <property type="match status" value="1"/>
</dbReference>
<dbReference type="InterPro" id="IPR000299">
    <property type="entry name" value="FERM_domain"/>
</dbReference>
<dbReference type="SMART" id="SM00295">
    <property type="entry name" value="B41"/>
    <property type="match status" value="1"/>
</dbReference>
<keyword evidence="9 11" id="KW-0009">Actin-binding</keyword>
<keyword evidence="6 11" id="KW-0067">ATP-binding</keyword>
<feature type="compositionally biased region" description="Pro residues" evidence="13">
    <location>
        <begin position="1524"/>
        <end position="1536"/>
    </location>
</feature>
<dbReference type="PROSITE" id="PS50096">
    <property type="entry name" value="IQ"/>
    <property type="match status" value="1"/>
</dbReference>
<feature type="domain" description="Myosin motor" evidence="17">
    <location>
        <begin position="34"/>
        <end position="710"/>
    </location>
</feature>
<evidence type="ECO:0000256" key="5">
    <source>
        <dbReference type="ARBA" id="ARBA00022741"/>
    </source>
</evidence>
<evidence type="ECO:0000256" key="9">
    <source>
        <dbReference type="ARBA" id="ARBA00023203"/>
    </source>
</evidence>
<dbReference type="PANTHER" id="PTHR22692:SF26">
    <property type="entry name" value="SH3 DOMAIN-CONTAINING PROTEIN"/>
    <property type="match status" value="1"/>
</dbReference>
<dbReference type="SUPFAM" id="SSF52540">
    <property type="entry name" value="P-loop containing nucleoside triphosphate hydrolases"/>
    <property type="match status" value="1"/>
</dbReference>
<evidence type="ECO:0000256" key="7">
    <source>
        <dbReference type="ARBA" id="ARBA00023123"/>
    </source>
</evidence>
<evidence type="ECO:0000256" key="10">
    <source>
        <dbReference type="PROSITE-ProRule" id="PRU00192"/>
    </source>
</evidence>
<evidence type="ECO:0000313" key="19">
    <source>
        <dbReference type="Proteomes" id="UP000549394"/>
    </source>
</evidence>
<dbReference type="InterPro" id="IPR038185">
    <property type="entry name" value="MyTH4_dom_sf"/>
</dbReference>
<organism evidence="18 19">
    <name type="scientific">Dimorphilus gyrociliatus</name>
    <dbReference type="NCBI Taxonomy" id="2664684"/>
    <lineage>
        <taxon>Eukaryota</taxon>
        <taxon>Metazoa</taxon>
        <taxon>Spiralia</taxon>
        <taxon>Lophotrochozoa</taxon>
        <taxon>Annelida</taxon>
        <taxon>Polychaeta</taxon>
        <taxon>Polychaeta incertae sedis</taxon>
        <taxon>Dinophilidae</taxon>
        <taxon>Dimorphilus</taxon>
    </lineage>
</organism>
<dbReference type="SMART" id="SM00139">
    <property type="entry name" value="MyTH4"/>
    <property type="match status" value="2"/>
</dbReference>
<dbReference type="SUPFAM" id="SSF50044">
    <property type="entry name" value="SH3-domain"/>
    <property type="match status" value="1"/>
</dbReference>
<dbReference type="Gene3D" id="3.40.850.10">
    <property type="entry name" value="Kinesin motor domain"/>
    <property type="match status" value="1"/>
</dbReference>
<keyword evidence="19" id="KW-1185">Reference proteome</keyword>
<evidence type="ECO:0000256" key="6">
    <source>
        <dbReference type="ARBA" id="ARBA00022840"/>
    </source>
</evidence>
<dbReference type="Gene3D" id="2.30.30.40">
    <property type="entry name" value="SH3 Domains"/>
    <property type="match status" value="1"/>
</dbReference>